<evidence type="ECO:0000313" key="3">
    <source>
        <dbReference type="EMBL" id="WOK07357.1"/>
    </source>
</evidence>
<dbReference type="PROSITE" id="PS51257">
    <property type="entry name" value="PROKAR_LIPOPROTEIN"/>
    <property type="match status" value="1"/>
</dbReference>
<feature type="signal peptide" evidence="1">
    <location>
        <begin position="1"/>
        <end position="22"/>
    </location>
</feature>
<sequence length="350" mass="39208">MKKFNWIVAVVLLATACGPANKEEQASSEEAEASKLKVLIVDGQNNHYIWPKTTMMMKDYLEETGLFEVDIHRMDSVWLGIKYNKSRPAAYEYYIQTYPLDSTAYAISKDPVKTSRFSIDFSQYDLVVSNLGAASPRWPEATEKAFEKYMSEGGGLIVVHAADNAWGDWDEYNKMIGVGAWGGRDSTTGPYVYYNDAKELIIDPSAGFCGSHGAEYEFLMTTRAPEHPIMKGLPAAWMHTQDELYERMRGPWENATVLATAYADVEGNSPPWNPKVKGMGQHVPLLMAMNYGQGRVFHTALGHFDYSMECAGFITTLQRGAEWVATGAVTQAIPTDFPTEEKVTVRKWDK</sequence>
<proteinExistence type="predicted"/>
<accession>A0ABZ0IUQ7</accession>
<dbReference type="RefSeq" id="WP_317490036.1">
    <property type="nucleotide sequence ID" value="NZ_CP136051.1"/>
</dbReference>
<dbReference type="Proteomes" id="UP001302349">
    <property type="component" value="Chromosome"/>
</dbReference>
<keyword evidence="1" id="KW-0732">Signal</keyword>
<dbReference type="PANTHER" id="PTHR40469:SF2">
    <property type="entry name" value="GALACTOSE-BINDING DOMAIN-LIKE SUPERFAMILY PROTEIN"/>
    <property type="match status" value="1"/>
</dbReference>
<gene>
    <name evidence="3" type="ORF">RT717_01820</name>
</gene>
<evidence type="ECO:0000313" key="4">
    <source>
        <dbReference type="Proteomes" id="UP001302349"/>
    </source>
</evidence>
<keyword evidence="4" id="KW-1185">Reference proteome</keyword>
<dbReference type="PANTHER" id="PTHR40469">
    <property type="entry name" value="SECRETED GLYCOSYL HYDROLASE"/>
    <property type="match status" value="1"/>
</dbReference>
<dbReference type="InterPro" id="IPR029062">
    <property type="entry name" value="Class_I_gatase-like"/>
</dbReference>
<dbReference type="Pfam" id="PF06283">
    <property type="entry name" value="ThuA"/>
    <property type="match status" value="1"/>
</dbReference>
<evidence type="ECO:0000259" key="2">
    <source>
        <dbReference type="Pfam" id="PF06283"/>
    </source>
</evidence>
<protein>
    <submittedName>
        <fullName evidence="3">ThuA domain-containing protein</fullName>
    </submittedName>
</protein>
<dbReference type="InterPro" id="IPR029010">
    <property type="entry name" value="ThuA-like"/>
</dbReference>
<organism evidence="3 4">
    <name type="scientific">Imperialibacter roseus</name>
    <dbReference type="NCBI Taxonomy" id="1324217"/>
    <lineage>
        <taxon>Bacteria</taxon>
        <taxon>Pseudomonadati</taxon>
        <taxon>Bacteroidota</taxon>
        <taxon>Cytophagia</taxon>
        <taxon>Cytophagales</taxon>
        <taxon>Flammeovirgaceae</taxon>
        <taxon>Imperialibacter</taxon>
    </lineage>
</organism>
<reference evidence="3 4" key="1">
    <citation type="journal article" date="2023" name="Microbiol. Resour. Announc.">
        <title>Complete Genome Sequence of Imperialibacter roseus strain P4T.</title>
        <authorList>
            <person name="Tizabi D.R."/>
            <person name="Bachvaroff T."/>
            <person name="Hill R.T."/>
        </authorList>
    </citation>
    <scope>NUCLEOTIDE SEQUENCE [LARGE SCALE GENOMIC DNA]</scope>
    <source>
        <strain evidence="3 4">P4T</strain>
    </source>
</reference>
<evidence type="ECO:0000256" key="1">
    <source>
        <dbReference type="SAM" id="SignalP"/>
    </source>
</evidence>
<dbReference type="Gene3D" id="3.40.50.880">
    <property type="match status" value="1"/>
</dbReference>
<dbReference type="EMBL" id="CP136051">
    <property type="protein sequence ID" value="WOK07357.1"/>
    <property type="molecule type" value="Genomic_DNA"/>
</dbReference>
<feature type="domain" description="ThuA-like" evidence="2">
    <location>
        <begin position="117"/>
        <end position="324"/>
    </location>
</feature>
<name>A0ABZ0IUQ7_9BACT</name>
<dbReference type="SUPFAM" id="SSF52317">
    <property type="entry name" value="Class I glutamine amidotransferase-like"/>
    <property type="match status" value="1"/>
</dbReference>
<feature type="chain" id="PRO_5045623833" evidence="1">
    <location>
        <begin position="23"/>
        <end position="350"/>
    </location>
</feature>